<feature type="short sequence motif" description="LXXLL motif" evidence="3">
    <location>
        <begin position="98"/>
        <end position="102"/>
    </location>
</feature>
<dbReference type="EMBL" id="JBBPBM010000032">
    <property type="protein sequence ID" value="KAK8534108.1"/>
    <property type="molecule type" value="Genomic_DNA"/>
</dbReference>
<keyword evidence="5" id="KW-1185">Reference proteome</keyword>
<sequence length="219" mass="25038">MKLGLHVLTRMVERDKGGNKCVNLKDILNDCVKAIVYNQSDADNKIKNTIIHSSPKSDGMQRMVYYFANALESWDTINCLDLNVRHDEVVVISSMYMLANLLYGSVVANGPRKRVLNLIKEVSPNVFILSMTEGAYYNPSFIQRSKDALLHYGALFNMLETIVPCKNPEREVIERDVFGCEIINVIACEDIERTERLKRYKEWHKTNTVSSSCLVIKRS</sequence>
<evidence type="ECO:0000256" key="1">
    <source>
        <dbReference type="ARBA" id="ARBA00023015"/>
    </source>
</evidence>
<accession>A0ABR2DBZ0</accession>
<dbReference type="Pfam" id="PF03514">
    <property type="entry name" value="GRAS"/>
    <property type="match status" value="1"/>
</dbReference>
<feature type="region of interest" description="SAW" evidence="3">
    <location>
        <begin position="187"/>
        <end position="219"/>
    </location>
</feature>
<dbReference type="PROSITE" id="PS50985">
    <property type="entry name" value="GRAS"/>
    <property type="match status" value="1"/>
</dbReference>
<comment type="similarity">
    <text evidence="3">Belongs to the GRAS family.</text>
</comment>
<dbReference type="InterPro" id="IPR005202">
    <property type="entry name" value="TF_GRAS"/>
</dbReference>
<organism evidence="4 5">
    <name type="scientific">Hibiscus sabdariffa</name>
    <name type="common">roselle</name>
    <dbReference type="NCBI Taxonomy" id="183260"/>
    <lineage>
        <taxon>Eukaryota</taxon>
        <taxon>Viridiplantae</taxon>
        <taxon>Streptophyta</taxon>
        <taxon>Embryophyta</taxon>
        <taxon>Tracheophyta</taxon>
        <taxon>Spermatophyta</taxon>
        <taxon>Magnoliopsida</taxon>
        <taxon>eudicotyledons</taxon>
        <taxon>Gunneridae</taxon>
        <taxon>Pentapetalae</taxon>
        <taxon>rosids</taxon>
        <taxon>malvids</taxon>
        <taxon>Malvales</taxon>
        <taxon>Malvaceae</taxon>
        <taxon>Malvoideae</taxon>
        <taxon>Hibiscus</taxon>
    </lineage>
</organism>
<name>A0ABR2DBZ0_9ROSI</name>
<evidence type="ECO:0000313" key="4">
    <source>
        <dbReference type="EMBL" id="KAK8534108.1"/>
    </source>
</evidence>
<proteinExistence type="inferred from homology"/>
<comment type="caution">
    <text evidence="4">The sequence shown here is derived from an EMBL/GenBank/DDBJ whole genome shotgun (WGS) entry which is preliminary data.</text>
</comment>
<dbReference type="PANTHER" id="PTHR31636">
    <property type="entry name" value="OSJNBA0084A10.13 PROTEIN-RELATED"/>
    <property type="match status" value="1"/>
</dbReference>
<evidence type="ECO:0000256" key="2">
    <source>
        <dbReference type="ARBA" id="ARBA00023163"/>
    </source>
</evidence>
<protein>
    <submittedName>
        <fullName evidence="4">Uncharacterized protein</fullName>
    </submittedName>
</protein>
<keyword evidence="2" id="KW-0804">Transcription</keyword>
<keyword evidence="1" id="KW-0805">Transcription regulation</keyword>
<evidence type="ECO:0000313" key="5">
    <source>
        <dbReference type="Proteomes" id="UP001472677"/>
    </source>
</evidence>
<evidence type="ECO:0000256" key="3">
    <source>
        <dbReference type="PROSITE-ProRule" id="PRU01191"/>
    </source>
</evidence>
<reference evidence="4 5" key="1">
    <citation type="journal article" date="2024" name="G3 (Bethesda)">
        <title>Genome assembly of Hibiscus sabdariffa L. provides insights into metabolisms of medicinal natural products.</title>
        <authorList>
            <person name="Kim T."/>
        </authorList>
    </citation>
    <scope>NUCLEOTIDE SEQUENCE [LARGE SCALE GENOMIC DNA]</scope>
    <source>
        <strain evidence="4">TK-2024</strain>
        <tissue evidence="4">Old leaves</tissue>
    </source>
</reference>
<comment type="caution">
    <text evidence="3">Lacks conserved residue(s) required for the propagation of feature annotation.</text>
</comment>
<gene>
    <name evidence="4" type="ORF">V6N12_047505</name>
</gene>
<dbReference type="Proteomes" id="UP001472677">
    <property type="component" value="Unassembled WGS sequence"/>
</dbReference>